<dbReference type="Proteomes" id="UP000887574">
    <property type="component" value="Unplaced"/>
</dbReference>
<evidence type="ECO:0000256" key="3">
    <source>
        <dbReference type="SAM" id="MobiDB-lite"/>
    </source>
</evidence>
<dbReference type="SMART" id="SM00487">
    <property type="entry name" value="DEXDc"/>
    <property type="match status" value="1"/>
</dbReference>
<keyword evidence="5" id="KW-1185">Reference proteome</keyword>
<dbReference type="WBParaSite" id="jg22658.1">
    <property type="protein sequence ID" value="jg22658.1"/>
    <property type="gene ID" value="jg22658"/>
</dbReference>
<feature type="region of interest" description="Disordered" evidence="3">
    <location>
        <begin position="211"/>
        <end position="241"/>
    </location>
</feature>
<feature type="compositionally biased region" description="Basic and acidic residues" evidence="3">
    <location>
        <begin position="412"/>
        <end position="428"/>
    </location>
</feature>
<keyword evidence="2" id="KW-0547">Nucleotide-binding</keyword>
<dbReference type="GO" id="GO:0005524">
    <property type="term" value="F:ATP binding"/>
    <property type="evidence" value="ECO:0007669"/>
    <property type="project" value="InterPro"/>
</dbReference>
<dbReference type="Gene3D" id="3.40.50.300">
    <property type="entry name" value="P-loop containing nucleotide triphosphate hydrolases"/>
    <property type="match status" value="1"/>
</dbReference>
<dbReference type="AlphaFoldDB" id="A0A915DTF9"/>
<dbReference type="PANTHER" id="PTHR44533">
    <property type="entry name" value="DEAD/H RNA HELICASE, PUTATIVE-RELATED"/>
    <property type="match status" value="1"/>
</dbReference>
<keyword evidence="2" id="KW-0067">ATP-binding</keyword>
<dbReference type="InterPro" id="IPR014001">
    <property type="entry name" value="Helicase_ATP-bd"/>
</dbReference>
<feature type="region of interest" description="Disordered" evidence="3">
    <location>
        <begin position="412"/>
        <end position="456"/>
    </location>
</feature>
<accession>A0A915DTF9</accession>
<dbReference type="Pfam" id="PF00270">
    <property type="entry name" value="DEAD"/>
    <property type="match status" value="1"/>
</dbReference>
<evidence type="ECO:0000313" key="5">
    <source>
        <dbReference type="Proteomes" id="UP000887574"/>
    </source>
</evidence>
<evidence type="ECO:0000256" key="2">
    <source>
        <dbReference type="ARBA" id="ARBA00022806"/>
    </source>
</evidence>
<evidence type="ECO:0000259" key="4">
    <source>
        <dbReference type="PROSITE" id="PS51192"/>
    </source>
</evidence>
<reference evidence="6" key="1">
    <citation type="submission" date="2022-11" db="UniProtKB">
        <authorList>
            <consortium name="WormBaseParasite"/>
        </authorList>
    </citation>
    <scope>IDENTIFICATION</scope>
</reference>
<dbReference type="GO" id="GO:0003676">
    <property type="term" value="F:nucleic acid binding"/>
    <property type="evidence" value="ECO:0007669"/>
    <property type="project" value="InterPro"/>
</dbReference>
<dbReference type="InterPro" id="IPR052431">
    <property type="entry name" value="SKI2_subfamily_helicases"/>
</dbReference>
<dbReference type="PANTHER" id="PTHR44533:SF4">
    <property type="entry name" value="DEAD_H RNA HELICASE, PUTATIVE-RELATED"/>
    <property type="match status" value="1"/>
</dbReference>
<feature type="compositionally biased region" description="Basic and acidic residues" evidence="3">
    <location>
        <begin position="437"/>
        <end position="447"/>
    </location>
</feature>
<name>A0A915DTF9_9BILA</name>
<dbReference type="GO" id="GO:0004386">
    <property type="term" value="F:helicase activity"/>
    <property type="evidence" value="ECO:0007669"/>
    <property type="project" value="UniProtKB-KW"/>
</dbReference>
<dbReference type="InterPro" id="IPR011545">
    <property type="entry name" value="DEAD/DEAH_box_helicase_dom"/>
</dbReference>
<evidence type="ECO:0000313" key="6">
    <source>
        <dbReference type="WBParaSite" id="jg22658.1"/>
    </source>
</evidence>
<keyword evidence="2" id="KW-0347">Helicase</keyword>
<dbReference type="PROSITE" id="PS51192">
    <property type="entry name" value="HELICASE_ATP_BIND_1"/>
    <property type="match status" value="1"/>
</dbReference>
<dbReference type="InterPro" id="IPR027417">
    <property type="entry name" value="P-loop_NTPase"/>
</dbReference>
<dbReference type="GO" id="GO:0016787">
    <property type="term" value="F:hydrolase activity"/>
    <property type="evidence" value="ECO:0007669"/>
    <property type="project" value="UniProtKB-KW"/>
</dbReference>
<feature type="domain" description="Helicase ATP-binding" evidence="4">
    <location>
        <begin position="2"/>
        <end position="152"/>
    </location>
</feature>
<evidence type="ECO:0000256" key="1">
    <source>
        <dbReference type="ARBA" id="ARBA00022801"/>
    </source>
</evidence>
<keyword evidence="1" id="KW-0378">Hydrolase</keyword>
<proteinExistence type="predicted"/>
<sequence>MLDVVDQYKSALIVAPTSAGKTFVSYYCIEKVLRKSNDDVVVYISPSKALMNQVVGSVYARFRNKPMVGGKVLYGTFSPEYSDNCMNCQVLVTVPECLEMMLLSPDPQVQAFVSRIKYVILDEVHCINASAQGHIWEHIFLLIRFKQWLQTAESNKALNGDQARHVEVITYDERWSELELAVHKIRECPREVSYNADIELFVRGNSVQSNAPLRDTDSADITNGRESRAETPVPSEVGGDKSLSSTWDALVQQFHPYGVYKPEKLKMFGIPADQRLTARQVVELYSVMSEIDEQVKVEFEPSNFSITLLGQRKSRCGLPGKDCETMKLNCERSSCTETIQTFQHAQLGLHNVMPLMDDLKKSDRLPAICFSDDRDICQFLAIRVFIELQKREFNWRASPDFQRRFNLKAEDKAAKLAKRRRDEEEKERKKTKKKKTTVGEDGRKEEAETGGGTKKL</sequence>
<organism evidence="5 6">
    <name type="scientific">Ditylenchus dipsaci</name>
    <dbReference type="NCBI Taxonomy" id="166011"/>
    <lineage>
        <taxon>Eukaryota</taxon>
        <taxon>Metazoa</taxon>
        <taxon>Ecdysozoa</taxon>
        <taxon>Nematoda</taxon>
        <taxon>Chromadorea</taxon>
        <taxon>Rhabditida</taxon>
        <taxon>Tylenchina</taxon>
        <taxon>Tylenchomorpha</taxon>
        <taxon>Sphaerularioidea</taxon>
        <taxon>Anguinidae</taxon>
        <taxon>Anguininae</taxon>
        <taxon>Ditylenchus</taxon>
    </lineage>
</organism>
<dbReference type="SUPFAM" id="SSF52540">
    <property type="entry name" value="P-loop containing nucleoside triphosphate hydrolases"/>
    <property type="match status" value="1"/>
</dbReference>
<protein>
    <submittedName>
        <fullName evidence="6">Helicase ATP-binding domain-containing protein</fullName>
    </submittedName>
</protein>
<dbReference type="GO" id="GO:0005737">
    <property type="term" value="C:cytoplasm"/>
    <property type="evidence" value="ECO:0007669"/>
    <property type="project" value="TreeGrafter"/>
</dbReference>